<evidence type="ECO:0000313" key="2">
    <source>
        <dbReference type="EMBL" id="CAB9528874.1"/>
    </source>
</evidence>
<proteinExistence type="predicted"/>
<sequence>MCRPATTTTSSPATAALESLISSSNKRVKRSTMDSPNASFTFDMSELFNLATEDESPLAFPSIEFGLDDASDDDDKSVSSICTNLSTLSDSSSLGKRSRTGGMTRSKKARSLNDLMG</sequence>
<accession>A0A9N8F005</accession>
<comment type="caution">
    <text evidence="2">The sequence shown here is derived from an EMBL/GenBank/DDBJ whole genome shotgun (WGS) entry which is preliminary data.</text>
</comment>
<protein>
    <submittedName>
        <fullName evidence="2">Uncharacterized protein</fullName>
    </submittedName>
</protein>
<name>A0A9N8F005_9STRA</name>
<organism evidence="2 3">
    <name type="scientific">Seminavis robusta</name>
    <dbReference type="NCBI Taxonomy" id="568900"/>
    <lineage>
        <taxon>Eukaryota</taxon>
        <taxon>Sar</taxon>
        <taxon>Stramenopiles</taxon>
        <taxon>Ochrophyta</taxon>
        <taxon>Bacillariophyta</taxon>
        <taxon>Bacillariophyceae</taxon>
        <taxon>Bacillariophycidae</taxon>
        <taxon>Naviculales</taxon>
        <taxon>Naviculaceae</taxon>
        <taxon>Seminavis</taxon>
    </lineage>
</organism>
<reference evidence="2" key="1">
    <citation type="submission" date="2020-06" db="EMBL/GenBank/DDBJ databases">
        <authorList>
            <consortium name="Plant Systems Biology data submission"/>
        </authorList>
    </citation>
    <scope>NUCLEOTIDE SEQUENCE</scope>
    <source>
        <strain evidence="2">D6</strain>
    </source>
</reference>
<keyword evidence="3" id="KW-1185">Reference proteome</keyword>
<dbReference type="Proteomes" id="UP001153069">
    <property type="component" value="Unassembled WGS sequence"/>
</dbReference>
<dbReference type="EMBL" id="CAICTM010002339">
    <property type="protein sequence ID" value="CAB9528874.1"/>
    <property type="molecule type" value="Genomic_DNA"/>
</dbReference>
<dbReference type="AlphaFoldDB" id="A0A9N8F005"/>
<feature type="region of interest" description="Disordered" evidence="1">
    <location>
        <begin position="87"/>
        <end position="117"/>
    </location>
</feature>
<evidence type="ECO:0000256" key="1">
    <source>
        <dbReference type="SAM" id="MobiDB-lite"/>
    </source>
</evidence>
<evidence type="ECO:0000313" key="3">
    <source>
        <dbReference type="Proteomes" id="UP001153069"/>
    </source>
</evidence>
<gene>
    <name evidence="2" type="ORF">SEMRO_2341_G324080.1</name>
</gene>